<evidence type="ECO:0008006" key="3">
    <source>
        <dbReference type="Google" id="ProtNLM"/>
    </source>
</evidence>
<protein>
    <recommendedName>
        <fullName evidence="3">HNH endonuclease</fullName>
    </recommendedName>
</protein>
<dbReference type="RefSeq" id="WP_382362351.1">
    <property type="nucleotide sequence ID" value="NZ_JBHLWV010000016.1"/>
</dbReference>
<organism evidence="1 2">
    <name type="scientific">Gordonia phosphorivorans</name>
    <dbReference type="NCBI Taxonomy" id="1056982"/>
    <lineage>
        <taxon>Bacteria</taxon>
        <taxon>Bacillati</taxon>
        <taxon>Actinomycetota</taxon>
        <taxon>Actinomycetes</taxon>
        <taxon>Mycobacteriales</taxon>
        <taxon>Gordoniaceae</taxon>
        <taxon>Gordonia</taxon>
    </lineage>
</organism>
<dbReference type="EMBL" id="JBHLWV010000016">
    <property type="protein sequence ID" value="MFC0314505.1"/>
    <property type="molecule type" value="Genomic_DNA"/>
</dbReference>
<evidence type="ECO:0000313" key="1">
    <source>
        <dbReference type="EMBL" id="MFC0314505.1"/>
    </source>
</evidence>
<sequence length="127" mass="13367">MTERARDLLDGITPGPWIYSDIIGTDHNVTVAAWDLARCTEAGERTPDEAEANATFIAAAPVLVADLVAEVEKLRSGKAVEELIGQVLGAEAEADAAAAAIERVRALDCGCPCCCATVRALDWEVGQ</sequence>
<dbReference type="Proteomes" id="UP001589783">
    <property type="component" value="Unassembled WGS sequence"/>
</dbReference>
<accession>A0ABV6H6Q1</accession>
<proteinExistence type="predicted"/>
<name>A0ABV6H6Q1_9ACTN</name>
<keyword evidence="2" id="KW-1185">Reference proteome</keyword>
<reference evidence="1 2" key="1">
    <citation type="submission" date="2024-09" db="EMBL/GenBank/DDBJ databases">
        <authorList>
            <person name="Sun Q."/>
            <person name="Mori K."/>
        </authorList>
    </citation>
    <scope>NUCLEOTIDE SEQUENCE [LARGE SCALE GENOMIC DNA]</scope>
    <source>
        <strain evidence="1 2">CCM 7957</strain>
    </source>
</reference>
<gene>
    <name evidence="1" type="ORF">ACFFJD_06530</name>
</gene>
<evidence type="ECO:0000313" key="2">
    <source>
        <dbReference type="Proteomes" id="UP001589783"/>
    </source>
</evidence>
<comment type="caution">
    <text evidence="1">The sequence shown here is derived from an EMBL/GenBank/DDBJ whole genome shotgun (WGS) entry which is preliminary data.</text>
</comment>